<reference evidence="4" key="1">
    <citation type="submission" date="2025-08" db="UniProtKB">
        <authorList>
            <consortium name="RefSeq"/>
        </authorList>
    </citation>
    <scope>IDENTIFICATION</scope>
</reference>
<feature type="domain" description="MADF" evidence="2">
    <location>
        <begin position="67"/>
        <end position="158"/>
    </location>
</feature>
<evidence type="ECO:0000313" key="3">
    <source>
        <dbReference type="Proteomes" id="UP001652625"/>
    </source>
</evidence>
<dbReference type="InterPro" id="IPR006578">
    <property type="entry name" value="MADF-dom"/>
</dbReference>
<feature type="region of interest" description="Disordered" evidence="1">
    <location>
        <begin position="1"/>
        <end position="44"/>
    </location>
</feature>
<dbReference type="SMART" id="SM00595">
    <property type="entry name" value="MADF"/>
    <property type="match status" value="1"/>
</dbReference>
<sequence length="289" mass="34195">MATHNHVDERIKMSSSPYHETSRGNDFDGLVSPSSSDDGSNQEKSIATISKFDLSQRREWTDEECVKLMSLWRESEILYNNEHPNYYSQNERKIAMEQIANELNISVKDITDKMHSLRTYYGSQRQRIEAKELANPNTPYVSRWKYYNNMSFLRDSLVNRANKSNLRKSRRNVQMSYVNPHDEHEKNSENQLNDNIGDPTIYVTKIQPLEFKTDESRKRRFDMAKNDDDDEESIYQEKHIPSIDQISKSDQLFGEMIVNSLQHFHDEQQKELLKLEIQTLIYNTRFSKH</sequence>
<accession>A0ABM4CK85</accession>
<feature type="compositionally biased region" description="Basic and acidic residues" evidence="1">
    <location>
        <begin position="1"/>
        <end position="12"/>
    </location>
</feature>
<dbReference type="PROSITE" id="PS51029">
    <property type="entry name" value="MADF"/>
    <property type="match status" value="1"/>
</dbReference>
<protein>
    <submittedName>
        <fullName evidence="4">Uncharacterized protein LOC101238213 isoform X2</fullName>
    </submittedName>
</protein>
<keyword evidence="3" id="KW-1185">Reference proteome</keyword>
<organism evidence="3 4">
    <name type="scientific">Hydra vulgaris</name>
    <name type="common">Hydra</name>
    <name type="synonym">Hydra attenuata</name>
    <dbReference type="NCBI Taxonomy" id="6087"/>
    <lineage>
        <taxon>Eukaryota</taxon>
        <taxon>Metazoa</taxon>
        <taxon>Cnidaria</taxon>
        <taxon>Hydrozoa</taxon>
        <taxon>Hydroidolina</taxon>
        <taxon>Anthoathecata</taxon>
        <taxon>Aplanulata</taxon>
        <taxon>Hydridae</taxon>
        <taxon>Hydra</taxon>
    </lineage>
</organism>
<feature type="compositionally biased region" description="Polar residues" evidence="1">
    <location>
        <begin position="32"/>
        <end position="44"/>
    </location>
</feature>
<gene>
    <name evidence="4" type="primary">LOC101238213</name>
</gene>
<dbReference type="GeneID" id="101238213"/>
<proteinExistence type="predicted"/>
<dbReference type="Proteomes" id="UP001652625">
    <property type="component" value="Chromosome 09"/>
</dbReference>
<dbReference type="PANTHER" id="PTHR21505:SF12">
    <property type="entry name" value="MADF DOMAIN-CONTAINING PROTEIN-RELATED"/>
    <property type="match status" value="1"/>
</dbReference>
<dbReference type="PANTHER" id="PTHR21505">
    <property type="entry name" value="MADF DOMAIN-CONTAINING PROTEIN-RELATED"/>
    <property type="match status" value="1"/>
</dbReference>
<evidence type="ECO:0000313" key="4">
    <source>
        <dbReference type="RefSeq" id="XP_065662170.1"/>
    </source>
</evidence>
<dbReference type="Pfam" id="PF10545">
    <property type="entry name" value="MADF_DNA_bdg"/>
    <property type="match status" value="1"/>
</dbReference>
<evidence type="ECO:0000259" key="2">
    <source>
        <dbReference type="PROSITE" id="PS51029"/>
    </source>
</evidence>
<evidence type="ECO:0000256" key="1">
    <source>
        <dbReference type="SAM" id="MobiDB-lite"/>
    </source>
</evidence>
<name>A0ABM4CK85_HYDVU</name>
<dbReference type="RefSeq" id="XP_065662170.1">
    <property type="nucleotide sequence ID" value="XM_065806098.1"/>
</dbReference>